<keyword evidence="3" id="KW-0548">Nucleotidyltransferase</keyword>
<evidence type="ECO:0000256" key="1">
    <source>
        <dbReference type="ARBA" id="ARBA00034120"/>
    </source>
</evidence>
<sequence length="514" mass="59137">MDTLKQESIEWAVTHIRKYGDTDIFPIPFEYEAIKHSWQSLKDDISKIDIATYEGRPFQRMLVPKQSGGYRVAIQLDPIDTIVYTALAYEAAELVEASRIPLESKVACSYRVEIGTKGELFRKNNGWDDFHTKSQELAQSGEYSFIVTADIADFFNQIGHHRVRNALELAGVEKNRAKNIENLLMNFTRGQSRGIPIGPSASAIFSEACLSDVDNFLLRKGYTHTRYVDDFRLFCKDQVQAQKVLHDLTEYLYTAHRLALQTHKTQFYSVNDFIDKELIDPEELENKSQEEKLEALHEFFGQYQDPDDVDEPDIDSVIRKNLVELFQACLNSIPIHLGTAKYLLRRATTLRTGLLRDVVLNNIDKLAPVMREAAQYISATTNQRHAAEVGRKFISGCLSTDYEFLPFVQIWLLEVLQQKMSTPLEGDIAKLCEKYKSKLGQRPYALLARERGYNDWVREQKETWLNNSPWDRRAIIWAAKALSNDEMNYWLKRVQNAGDILDKAIAESVLNTKM</sequence>
<evidence type="ECO:0000313" key="4">
    <source>
        <dbReference type="Proteomes" id="UP001595999"/>
    </source>
</evidence>
<dbReference type="CDD" id="cd01646">
    <property type="entry name" value="RT_Bac_retron_I"/>
    <property type="match status" value="1"/>
</dbReference>
<organism evidence="3 4">
    <name type="scientific">Chromobacterium aquaticum</name>
    <dbReference type="NCBI Taxonomy" id="467180"/>
    <lineage>
        <taxon>Bacteria</taxon>
        <taxon>Pseudomonadati</taxon>
        <taxon>Pseudomonadota</taxon>
        <taxon>Betaproteobacteria</taxon>
        <taxon>Neisseriales</taxon>
        <taxon>Chromobacteriaceae</taxon>
        <taxon>Chromobacterium</taxon>
    </lineage>
</organism>
<dbReference type="PANTHER" id="PTHR34047:SF8">
    <property type="entry name" value="PROTEIN YKFC"/>
    <property type="match status" value="1"/>
</dbReference>
<gene>
    <name evidence="3" type="ORF">ACFO0R_09830</name>
</gene>
<dbReference type="Proteomes" id="UP001595999">
    <property type="component" value="Unassembled WGS sequence"/>
</dbReference>
<dbReference type="RefSeq" id="WP_231460713.1">
    <property type="nucleotide sequence ID" value="NZ_JAJOHW010000004.1"/>
</dbReference>
<feature type="domain" description="Reverse transcriptase" evidence="2">
    <location>
        <begin position="44"/>
        <end position="304"/>
    </location>
</feature>
<dbReference type="InterPro" id="IPR051083">
    <property type="entry name" value="GrpII_Intron_Splice-Mob/Def"/>
</dbReference>
<proteinExistence type="inferred from homology"/>
<evidence type="ECO:0000259" key="2">
    <source>
        <dbReference type="PROSITE" id="PS50878"/>
    </source>
</evidence>
<keyword evidence="4" id="KW-1185">Reference proteome</keyword>
<accession>A0ABV8ZRX7</accession>
<dbReference type="InterPro" id="IPR000477">
    <property type="entry name" value="RT_dom"/>
</dbReference>
<dbReference type="PANTHER" id="PTHR34047">
    <property type="entry name" value="NUCLEAR INTRON MATURASE 1, MITOCHONDRIAL-RELATED"/>
    <property type="match status" value="1"/>
</dbReference>
<keyword evidence="3" id="KW-0808">Transferase</keyword>
<dbReference type="GO" id="GO:0003964">
    <property type="term" value="F:RNA-directed DNA polymerase activity"/>
    <property type="evidence" value="ECO:0007669"/>
    <property type="project" value="UniProtKB-KW"/>
</dbReference>
<protein>
    <submittedName>
        <fullName evidence="3">Reverse transcriptase domain-containing protein</fullName>
    </submittedName>
</protein>
<keyword evidence="3" id="KW-0695">RNA-directed DNA polymerase</keyword>
<dbReference type="PROSITE" id="PS50878">
    <property type="entry name" value="RT_POL"/>
    <property type="match status" value="1"/>
</dbReference>
<name>A0ABV8ZRX7_9NEIS</name>
<dbReference type="Pfam" id="PF00078">
    <property type="entry name" value="RVT_1"/>
    <property type="match status" value="1"/>
</dbReference>
<evidence type="ECO:0000313" key="3">
    <source>
        <dbReference type="EMBL" id="MFC4489917.1"/>
    </source>
</evidence>
<dbReference type="EMBL" id="JBHSEK010000005">
    <property type="protein sequence ID" value="MFC4489917.1"/>
    <property type="molecule type" value="Genomic_DNA"/>
</dbReference>
<reference evidence="4" key="1">
    <citation type="journal article" date="2019" name="Int. J. Syst. Evol. Microbiol.">
        <title>The Global Catalogue of Microorganisms (GCM) 10K type strain sequencing project: providing services to taxonomists for standard genome sequencing and annotation.</title>
        <authorList>
            <consortium name="The Broad Institute Genomics Platform"/>
            <consortium name="The Broad Institute Genome Sequencing Center for Infectious Disease"/>
            <person name="Wu L."/>
            <person name="Ma J."/>
        </authorList>
    </citation>
    <scope>NUCLEOTIDE SEQUENCE [LARGE SCALE GENOMIC DNA]</scope>
    <source>
        <strain evidence="4">CGMCC 4.7608</strain>
    </source>
</reference>
<comment type="similarity">
    <text evidence="1">Belongs to the bacterial reverse transcriptase family.</text>
</comment>
<comment type="caution">
    <text evidence="3">The sequence shown here is derived from an EMBL/GenBank/DDBJ whole genome shotgun (WGS) entry which is preliminary data.</text>
</comment>